<dbReference type="AlphaFoldDB" id="A0A9P7S7Y1"/>
<reference evidence="1" key="1">
    <citation type="journal article" date="2021" name="Genome Biol. Evol.">
        <title>The assembled and annotated genome of the fairy-ring fungus Marasmius oreades.</title>
        <authorList>
            <person name="Hiltunen M."/>
            <person name="Ament-Velasquez S.L."/>
            <person name="Johannesson H."/>
        </authorList>
    </citation>
    <scope>NUCLEOTIDE SEQUENCE</scope>
    <source>
        <strain evidence="1">03SP1</strain>
    </source>
</reference>
<proteinExistence type="predicted"/>
<evidence type="ECO:0000313" key="1">
    <source>
        <dbReference type="EMBL" id="KAG7095578.1"/>
    </source>
</evidence>
<dbReference type="SUPFAM" id="SSF56112">
    <property type="entry name" value="Protein kinase-like (PK-like)"/>
    <property type="match status" value="1"/>
</dbReference>
<accession>A0A9P7S7Y1</accession>
<dbReference type="KEGG" id="more:E1B28_006311"/>
<dbReference type="EMBL" id="CM032183">
    <property type="protein sequence ID" value="KAG7095578.1"/>
    <property type="molecule type" value="Genomic_DNA"/>
</dbReference>
<organism evidence="1 2">
    <name type="scientific">Marasmius oreades</name>
    <name type="common">fairy-ring Marasmius</name>
    <dbReference type="NCBI Taxonomy" id="181124"/>
    <lineage>
        <taxon>Eukaryota</taxon>
        <taxon>Fungi</taxon>
        <taxon>Dikarya</taxon>
        <taxon>Basidiomycota</taxon>
        <taxon>Agaricomycotina</taxon>
        <taxon>Agaricomycetes</taxon>
        <taxon>Agaricomycetidae</taxon>
        <taxon>Agaricales</taxon>
        <taxon>Marasmiineae</taxon>
        <taxon>Marasmiaceae</taxon>
        <taxon>Marasmius</taxon>
    </lineage>
</organism>
<gene>
    <name evidence="1" type="ORF">E1B28_006311</name>
</gene>
<evidence type="ECO:0000313" key="2">
    <source>
        <dbReference type="Proteomes" id="UP001049176"/>
    </source>
</evidence>
<sequence>MSTLRVQFPHTQWPGWHVSEYLLNSSPDSSRDLEAPSMFVAIDPDAETDYCSDSPVFRASVIDPVKAGEGQLVLKFAFRDDFASYLAQEAQAYNTVLEPLQGTTVPRCYGFFTGVGEEGQQIACLVLEYWGQNLCQPFCMLSLDLRIKILERLNDLHKCGVHHCDFAERNVLTSGDDIRLIDFDQTEFHDCDSNTTFDFNPGNKQPDPEKFGCPMLWEVCRSEMRIWEEDVDEKDDKCLSGETNVQPQPF</sequence>
<dbReference type="OrthoDB" id="2523749at2759"/>
<name>A0A9P7S7Y1_9AGAR</name>
<dbReference type="RefSeq" id="XP_043012048.1">
    <property type="nucleotide sequence ID" value="XM_043150957.1"/>
</dbReference>
<dbReference type="InterPro" id="IPR011009">
    <property type="entry name" value="Kinase-like_dom_sf"/>
</dbReference>
<dbReference type="Proteomes" id="UP001049176">
    <property type="component" value="Chromosome 3"/>
</dbReference>
<keyword evidence="2" id="KW-1185">Reference proteome</keyword>
<protein>
    <submittedName>
        <fullName evidence="1">Uncharacterized protein</fullName>
    </submittedName>
</protein>
<dbReference type="GeneID" id="66075387"/>
<comment type="caution">
    <text evidence="1">The sequence shown here is derived from an EMBL/GenBank/DDBJ whole genome shotgun (WGS) entry which is preliminary data.</text>
</comment>
<dbReference type="Gene3D" id="1.10.510.10">
    <property type="entry name" value="Transferase(Phosphotransferase) domain 1"/>
    <property type="match status" value="1"/>
</dbReference>